<comment type="subcellular location">
    <subcellularLocation>
        <location evidence="1">Membrane</location>
        <topology evidence="1">Multi-pass membrane protein</topology>
    </subcellularLocation>
</comment>
<keyword evidence="9" id="KW-1185">Reference proteome</keyword>
<feature type="transmembrane region" description="Helical" evidence="7">
    <location>
        <begin position="55"/>
        <end position="77"/>
    </location>
</feature>
<dbReference type="Pfam" id="PF01554">
    <property type="entry name" value="MatE"/>
    <property type="match status" value="2"/>
</dbReference>
<name>A0A5C7I7S6_9ROSI</name>
<dbReference type="InterPro" id="IPR002528">
    <property type="entry name" value="MATE_fam"/>
</dbReference>
<evidence type="ECO:0000256" key="4">
    <source>
        <dbReference type="ARBA" id="ARBA00022692"/>
    </source>
</evidence>
<dbReference type="NCBIfam" id="TIGR00797">
    <property type="entry name" value="matE"/>
    <property type="match status" value="1"/>
</dbReference>
<evidence type="ECO:0000313" key="9">
    <source>
        <dbReference type="Proteomes" id="UP000323000"/>
    </source>
</evidence>
<feature type="transmembrane region" description="Helical" evidence="7">
    <location>
        <begin position="200"/>
        <end position="220"/>
    </location>
</feature>
<dbReference type="OrthoDB" id="2126698at2759"/>
<evidence type="ECO:0000256" key="3">
    <source>
        <dbReference type="ARBA" id="ARBA00022448"/>
    </source>
</evidence>
<feature type="transmembrane region" description="Helical" evidence="7">
    <location>
        <begin position="226"/>
        <end position="249"/>
    </location>
</feature>
<feature type="transmembrane region" description="Helical" evidence="7">
    <location>
        <begin position="171"/>
        <end position="188"/>
    </location>
</feature>
<feature type="transmembrane region" description="Helical" evidence="7">
    <location>
        <begin position="279"/>
        <end position="300"/>
    </location>
</feature>
<feature type="transmembrane region" description="Helical" evidence="7">
    <location>
        <begin position="133"/>
        <end position="151"/>
    </location>
</feature>
<dbReference type="GO" id="GO:0042910">
    <property type="term" value="F:xenobiotic transmembrane transporter activity"/>
    <property type="evidence" value="ECO:0007669"/>
    <property type="project" value="InterPro"/>
</dbReference>
<evidence type="ECO:0000256" key="7">
    <source>
        <dbReference type="RuleBase" id="RU004914"/>
    </source>
</evidence>
<evidence type="ECO:0000256" key="2">
    <source>
        <dbReference type="ARBA" id="ARBA00010199"/>
    </source>
</evidence>
<keyword evidence="3" id="KW-0813">Transport</keyword>
<accession>A0A5C7I7S6</accession>
<keyword evidence="5 7" id="KW-1133">Transmembrane helix</keyword>
<keyword evidence="4 7" id="KW-0812">Transmembrane</keyword>
<feature type="transmembrane region" description="Helical" evidence="7">
    <location>
        <begin position="454"/>
        <end position="473"/>
    </location>
</feature>
<reference evidence="9" key="1">
    <citation type="journal article" date="2019" name="Gigascience">
        <title>De novo genome assembly of the endangered Acer yangbiense, a plant species with extremely small populations endemic to Yunnan Province, China.</title>
        <authorList>
            <person name="Yang J."/>
            <person name="Wariss H.M."/>
            <person name="Tao L."/>
            <person name="Zhang R."/>
            <person name="Yun Q."/>
            <person name="Hollingsworth P."/>
            <person name="Dao Z."/>
            <person name="Luo G."/>
            <person name="Guo H."/>
            <person name="Ma Y."/>
            <person name="Sun W."/>
        </authorList>
    </citation>
    <scope>NUCLEOTIDE SEQUENCE [LARGE SCALE GENOMIC DNA]</scope>
    <source>
        <strain evidence="9">cv. Malutang</strain>
    </source>
</reference>
<dbReference type="AlphaFoldDB" id="A0A5C7I7S6"/>
<feature type="transmembrane region" description="Helical" evidence="7">
    <location>
        <begin position="419"/>
        <end position="442"/>
    </location>
</feature>
<evidence type="ECO:0000313" key="8">
    <source>
        <dbReference type="EMBL" id="TXG64486.1"/>
    </source>
</evidence>
<dbReference type="InterPro" id="IPR045069">
    <property type="entry name" value="MATE_euk"/>
</dbReference>
<dbReference type="CDD" id="cd13132">
    <property type="entry name" value="MATE_eukaryotic"/>
    <property type="match status" value="1"/>
</dbReference>
<dbReference type="PANTHER" id="PTHR11206">
    <property type="entry name" value="MULTIDRUG RESISTANCE PROTEIN"/>
    <property type="match status" value="1"/>
</dbReference>
<dbReference type="GO" id="GO:1990961">
    <property type="term" value="P:xenobiotic detoxification by transmembrane export across the plasma membrane"/>
    <property type="evidence" value="ECO:0007669"/>
    <property type="project" value="InterPro"/>
</dbReference>
<dbReference type="EMBL" id="VAHF01000004">
    <property type="protein sequence ID" value="TXG64486.1"/>
    <property type="molecule type" value="Genomic_DNA"/>
</dbReference>
<evidence type="ECO:0000256" key="5">
    <source>
        <dbReference type="ARBA" id="ARBA00022989"/>
    </source>
</evidence>
<keyword evidence="6 7" id="KW-0472">Membrane</keyword>
<sequence>MSHEIEYNLERCQERSIRDHGRERECDDDDENVVGWQKKKMGERSRHEWKKMWEIAGPAILASVSQFSIGFVTSAFVGHLGDLELAAVSLVQNVIEGFVYGFMLGMGSALETLSGQAVGAGRFNMLGIYLQRSFIVTGCTALCLTPVYVFASPLLKLFRQNNEISELAGKYSVMIIPQLFAYAINFPIQKFLQSQNKVWVLTMISMSALAFHALLNWILITKLNQGLVGAAIAGNVSWWLMVSAQIIYVTSGWFPAAWTGFSSLAFKSLASFVKLSLASAVMLCLELWNYTAIILMVGWLTNPKIAVDAISISMNLQLWTLMIALGFNVSISVRVSNELGAGNPEAAKFSIVVAVLTSAGIGVLFTAVALATKNQLPKLFTGQPKVIKATSKLGYFLAATIFLNSIQPVLHGVAVGVGWQFTVALINILSYYLIGLPISALLGYKFKLGVQGIWSGLLIGCLIQTIVLLVLMLRTNWHKEALQAEDRVRTLGGDTGSTQM</sequence>
<gene>
    <name evidence="8" type="ORF">EZV62_011480</name>
</gene>
<dbReference type="Proteomes" id="UP000323000">
    <property type="component" value="Chromosome 4"/>
</dbReference>
<proteinExistence type="inferred from homology"/>
<feature type="transmembrane region" description="Helical" evidence="7">
    <location>
        <begin position="351"/>
        <end position="372"/>
    </location>
</feature>
<evidence type="ECO:0000256" key="1">
    <source>
        <dbReference type="ARBA" id="ARBA00004141"/>
    </source>
</evidence>
<comment type="caution">
    <text evidence="8">The sequence shown here is derived from an EMBL/GenBank/DDBJ whole genome shotgun (WGS) entry which is preliminary data.</text>
</comment>
<protein>
    <recommendedName>
        <fullName evidence="7">Protein DETOXIFICATION</fullName>
    </recommendedName>
    <alternativeName>
        <fullName evidence="7">Multidrug and toxic compound extrusion protein</fullName>
    </alternativeName>
</protein>
<feature type="transmembrane region" description="Helical" evidence="7">
    <location>
        <begin position="393"/>
        <end position="413"/>
    </location>
</feature>
<dbReference type="GO" id="GO:0016020">
    <property type="term" value="C:membrane"/>
    <property type="evidence" value="ECO:0007669"/>
    <property type="project" value="UniProtKB-SubCell"/>
</dbReference>
<comment type="similarity">
    <text evidence="2 7">Belongs to the multi antimicrobial extrusion (MATE) (TC 2.A.66.1) family.</text>
</comment>
<evidence type="ECO:0000256" key="6">
    <source>
        <dbReference type="ARBA" id="ARBA00023136"/>
    </source>
</evidence>
<organism evidence="8 9">
    <name type="scientific">Acer yangbiense</name>
    <dbReference type="NCBI Taxonomy" id="1000413"/>
    <lineage>
        <taxon>Eukaryota</taxon>
        <taxon>Viridiplantae</taxon>
        <taxon>Streptophyta</taxon>
        <taxon>Embryophyta</taxon>
        <taxon>Tracheophyta</taxon>
        <taxon>Spermatophyta</taxon>
        <taxon>Magnoliopsida</taxon>
        <taxon>eudicotyledons</taxon>
        <taxon>Gunneridae</taxon>
        <taxon>Pentapetalae</taxon>
        <taxon>rosids</taxon>
        <taxon>malvids</taxon>
        <taxon>Sapindales</taxon>
        <taxon>Sapindaceae</taxon>
        <taxon>Hippocastanoideae</taxon>
        <taxon>Acereae</taxon>
        <taxon>Acer</taxon>
    </lineage>
</organism>
<feature type="transmembrane region" description="Helical" evidence="7">
    <location>
        <begin position="312"/>
        <end position="331"/>
    </location>
</feature>
<dbReference type="GO" id="GO:0015297">
    <property type="term" value="F:antiporter activity"/>
    <property type="evidence" value="ECO:0007669"/>
    <property type="project" value="InterPro"/>
</dbReference>